<reference evidence="4" key="2">
    <citation type="submission" date="2020-11" db="EMBL/GenBank/DDBJ databases">
        <authorList>
            <person name="Cecchin M."/>
            <person name="Marcolungo L."/>
            <person name="Rossato M."/>
            <person name="Girolomoni L."/>
            <person name="Cosentino E."/>
            <person name="Cuine S."/>
            <person name="Li-Beisson Y."/>
            <person name="Delledonne M."/>
            <person name="Ballottari M."/>
        </authorList>
    </citation>
    <scope>NUCLEOTIDE SEQUENCE</scope>
    <source>
        <strain evidence="4">211/11P</strain>
        <tissue evidence="4">Whole cell</tissue>
    </source>
</reference>
<dbReference type="EMBL" id="SIDB01000005">
    <property type="protein sequence ID" value="KAI3432473.1"/>
    <property type="molecule type" value="Genomic_DNA"/>
</dbReference>
<feature type="coiled-coil region" evidence="2">
    <location>
        <begin position="31"/>
        <end position="117"/>
    </location>
</feature>
<name>A0A9D4YY88_CHLVU</name>
<comment type="caution">
    <text evidence="4">The sequence shown here is derived from an EMBL/GenBank/DDBJ whole genome shotgun (WGS) entry which is preliminary data.</text>
</comment>
<proteinExistence type="predicted"/>
<gene>
    <name evidence="4" type="ORF">D9Q98_004022</name>
</gene>
<dbReference type="GO" id="GO:0005768">
    <property type="term" value="C:endosome"/>
    <property type="evidence" value="ECO:0007669"/>
    <property type="project" value="TreeGrafter"/>
</dbReference>
<evidence type="ECO:0000256" key="2">
    <source>
        <dbReference type="SAM" id="Coils"/>
    </source>
</evidence>
<evidence type="ECO:0000313" key="5">
    <source>
        <dbReference type="Proteomes" id="UP001055712"/>
    </source>
</evidence>
<keyword evidence="1 2" id="KW-0175">Coiled coil</keyword>
<feature type="region of interest" description="Disordered" evidence="3">
    <location>
        <begin position="369"/>
        <end position="400"/>
    </location>
</feature>
<keyword evidence="5" id="KW-1185">Reference proteome</keyword>
<dbReference type="InterPro" id="IPR018791">
    <property type="entry name" value="UV_resistance/autophagy_Atg14"/>
</dbReference>
<sequence>MSCIICETSGRRAFVCPQCFAASSAGRQADRRSLQEQRDDAARQLDAALADKATYQRQQLQLRHLAEQRLMLRQRAAEAERQLTEVTQRTQAAQRRLQQRRQHLQEAQHDLAALSRQMQAAAAPQRNQQATACLRSMEALAREQRVKVMRRVVEILPLSLVPAARPAAAAAKRDAAAICSLPLPDGQMEMAEVARLSRTLGSALGYLALLLDVLSRFLQLPVPHRTAFQGSTSRLWQPEGFFDTRATPPYDALRLCWPPTSDGGSALSTLTALAGSAGGGYGGGAAAAAAAQRQEQQLRAALLALQRAAGMLVYARLGPEAGLKVPEDQAPLTWLAKLCRLLAAEPRGGASGGGGRAAAPGGRDLAASAVLGKGGRDGGTCTPSSRSVLLQDGRGGDEGAEDDWEHLPAHGMMPPRPWELEDVEHWEQANFADHHNGSGTWSGGGNGAPQLGGGNAVAALLVWTAATLKRGLGTAAGLGGPATSGGS</sequence>
<dbReference type="GO" id="GO:0032991">
    <property type="term" value="C:protein-containing complex"/>
    <property type="evidence" value="ECO:0007669"/>
    <property type="project" value="UniProtKB-ARBA"/>
</dbReference>
<dbReference type="Proteomes" id="UP001055712">
    <property type="component" value="Unassembled WGS sequence"/>
</dbReference>
<accession>A0A9D4YY88</accession>
<dbReference type="Pfam" id="PF10186">
    <property type="entry name" value="ATG14"/>
    <property type="match status" value="1"/>
</dbReference>
<organism evidence="4 5">
    <name type="scientific">Chlorella vulgaris</name>
    <name type="common">Green alga</name>
    <dbReference type="NCBI Taxonomy" id="3077"/>
    <lineage>
        <taxon>Eukaryota</taxon>
        <taxon>Viridiplantae</taxon>
        <taxon>Chlorophyta</taxon>
        <taxon>core chlorophytes</taxon>
        <taxon>Trebouxiophyceae</taxon>
        <taxon>Chlorellales</taxon>
        <taxon>Chlorellaceae</taxon>
        <taxon>Chlorella clade</taxon>
        <taxon>Chlorella</taxon>
    </lineage>
</organism>
<dbReference type="GO" id="GO:0000323">
    <property type="term" value="C:lytic vacuole"/>
    <property type="evidence" value="ECO:0007669"/>
    <property type="project" value="TreeGrafter"/>
</dbReference>
<dbReference type="OrthoDB" id="513696at2759"/>
<dbReference type="AlphaFoldDB" id="A0A9D4YY88"/>
<evidence type="ECO:0000256" key="1">
    <source>
        <dbReference type="ARBA" id="ARBA00023054"/>
    </source>
</evidence>
<evidence type="ECO:0000256" key="3">
    <source>
        <dbReference type="SAM" id="MobiDB-lite"/>
    </source>
</evidence>
<evidence type="ECO:0000313" key="4">
    <source>
        <dbReference type="EMBL" id="KAI3432473.1"/>
    </source>
</evidence>
<dbReference type="PANTHER" id="PTHR15157:SF5">
    <property type="entry name" value="UV RADIATION RESISTANCE-ASSOCIATED GENE PROTEIN"/>
    <property type="match status" value="1"/>
</dbReference>
<reference evidence="4" key="1">
    <citation type="journal article" date="2019" name="Plant J.">
        <title>Chlorella vulgaris genome assembly and annotation reveals the molecular basis for metabolic acclimation to high light conditions.</title>
        <authorList>
            <person name="Cecchin M."/>
            <person name="Marcolungo L."/>
            <person name="Rossato M."/>
            <person name="Girolomoni L."/>
            <person name="Cosentino E."/>
            <person name="Cuine S."/>
            <person name="Li-Beisson Y."/>
            <person name="Delledonne M."/>
            <person name="Ballottari M."/>
        </authorList>
    </citation>
    <scope>NUCLEOTIDE SEQUENCE</scope>
    <source>
        <strain evidence="4">211/11P</strain>
    </source>
</reference>
<protein>
    <submittedName>
        <fullName evidence="4">Uncharacterized protein</fullName>
    </submittedName>
</protein>
<dbReference type="GO" id="GO:0035493">
    <property type="term" value="P:SNARE complex assembly"/>
    <property type="evidence" value="ECO:0007669"/>
    <property type="project" value="TreeGrafter"/>
</dbReference>
<dbReference type="PANTHER" id="PTHR15157">
    <property type="entry name" value="UV RADIATION RESISTANCE-ASSOCIATED GENE PROTEIN"/>
    <property type="match status" value="1"/>
</dbReference>
<dbReference type="GO" id="GO:0000149">
    <property type="term" value="F:SNARE binding"/>
    <property type="evidence" value="ECO:0007669"/>
    <property type="project" value="TreeGrafter"/>
</dbReference>